<evidence type="ECO:0000256" key="1">
    <source>
        <dbReference type="SAM" id="MobiDB-lite"/>
    </source>
</evidence>
<feature type="compositionally biased region" description="Low complexity" evidence="1">
    <location>
        <begin position="195"/>
        <end position="220"/>
    </location>
</feature>
<dbReference type="VEuPathDB" id="AmoebaDB:NAEGRDRAFT_71339"/>
<dbReference type="OrthoDB" id="10263121at2759"/>
<evidence type="ECO:0000313" key="4">
    <source>
        <dbReference type="Proteomes" id="UP000006671"/>
    </source>
</evidence>
<organism evidence="4">
    <name type="scientific">Naegleria gruberi</name>
    <name type="common">Amoeba</name>
    <dbReference type="NCBI Taxonomy" id="5762"/>
    <lineage>
        <taxon>Eukaryota</taxon>
        <taxon>Discoba</taxon>
        <taxon>Heterolobosea</taxon>
        <taxon>Tetramitia</taxon>
        <taxon>Eutetramitia</taxon>
        <taxon>Vahlkampfiidae</taxon>
        <taxon>Naegleria</taxon>
    </lineage>
</organism>
<dbReference type="GeneID" id="8864591"/>
<proteinExistence type="predicted"/>
<dbReference type="InterPro" id="IPR001849">
    <property type="entry name" value="PH_domain"/>
</dbReference>
<reference evidence="3 4" key="1">
    <citation type="journal article" date="2010" name="Cell">
        <title>The genome of Naegleria gruberi illuminates early eukaryotic versatility.</title>
        <authorList>
            <person name="Fritz-Laylin L.K."/>
            <person name="Prochnik S.E."/>
            <person name="Ginger M.L."/>
            <person name="Dacks J.B."/>
            <person name="Carpenter M.L."/>
            <person name="Field M.C."/>
            <person name="Kuo A."/>
            <person name="Paredez A."/>
            <person name="Chapman J."/>
            <person name="Pham J."/>
            <person name="Shu S."/>
            <person name="Neupane R."/>
            <person name="Cipriano M."/>
            <person name="Mancuso J."/>
            <person name="Tu H."/>
            <person name="Salamov A."/>
            <person name="Lindquist E."/>
            <person name="Shapiro H."/>
            <person name="Lucas S."/>
            <person name="Grigoriev I.V."/>
            <person name="Cande W.Z."/>
            <person name="Fulton C."/>
            <person name="Rokhsar D.S."/>
            <person name="Dawson S.C."/>
        </authorList>
    </citation>
    <scope>NUCLEOTIDE SEQUENCE [LARGE SCALE GENOMIC DNA]</scope>
    <source>
        <strain evidence="3 4">NEG-M</strain>
    </source>
</reference>
<dbReference type="RefSeq" id="XP_002673510.1">
    <property type="nucleotide sequence ID" value="XM_002673464.1"/>
</dbReference>
<dbReference type="AlphaFoldDB" id="D2VQT4"/>
<dbReference type="KEGG" id="ngr:NAEGRDRAFT_71339"/>
<protein>
    <submittedName>
        <fullName evidence="3">Predicted protein</fullName>
    </submittedName>
</protein>
<evidence type="ECO:0000259" key="2">
    <source>
        <dbReference type="SMART" id="SM00233"/>
    </source>
</evidence>
<dbReference type="Gene3D" id="2.30.29.30">
    <property type="entry name" value="Pleckstrin-homology domain (PH domain)/Phosphotyrosine-binding domain (PTB)"/>
    <property type="match status" value="1"/>
</dbReference>
<feature type="compositionally biased region" description="Polar residues" evidence="1">
    <location>
        <begin position="181"/>
        <end position="194"/>
    </location>
</feature>
<dbReference type="SUPFAM" id="SSF50729">
    <property type="entry name" value="PH domain-like"/>
    <property type="match status" value="1"/>
</dbReference>
<feature type="region of interest" description="Disordered" evidence="1">
    <location>
        <begin position="151"/>
        <end position="221"/>
    </location>
</feature>
<accession>D2VQT4</accession>
<feature type="compositionally biased region" description="Low complexity" evidence="1">
    <location>
        <begin position="166"/>
        <end position="180"/>
    </location>
</feature>
<dbReference type="InParanoid" id="D2VQT4"/>
<feature type="domain" description="PH" evidence="2">
    <location>
        <begin position="52"/>
        <end position="307"/>
    </location>
</feature>
<gene>
    <name evidence="3" type="ORF">NAEGRDRAFT_71339</name>
</gene>
<dbReference type="OMA" id="YYHHILP"/>
<dbReference type="EMBL" id="GG738890">
    <property type="protein sequence ID" value="EFC40766.1"/>
    <property type="molecule type" value="Genomic_DNA"/>
</dbReference>
<evidence type="ECO:0000313" key="3">
    <source>
        <dbReference type="EMBL" id="EFC40766.1"/>
    </source>
</evidence>
<dbReference type="InterPro" id="IPR011993">
    <property type="entry name" value="PH-like_dom_sf"/>
</dbReference>
<sequence length="390" mass="43118">MSNRQSLNGGFSTNGGINNSMNNINPLLSNTATTNNNNNNNTTTTTPATSTILYAGLLYIPNSVSSNSKKASTTTAIPNVSCKEYYCELYAQVSNTSGKSTISLSTLGSMFAYYTGTLTSSSAPQVQHFLNLFEKPPPEYLQNIIEENPTSTSTVAPSLSEKDPSSRSSTVSSTTTNPSSLVNITPNNSNLKNIPSTSISSSSNTSKSSSTVQSSPSPSSFMKNSLPILSETMKPSMQISLSNIAVRVSFLTYSNFLMLCEKVDPMEVYFYYCFELVSPTVVYKFFCRSENEMKRWTEIIEKVSPICKENALIEEYERKIVELERSGNTKKQLSHNNEIRHYRMKYYHHILPSSSTNLLNAANNTGMIANNNLQRRHSTFSGDPYEPNQN</sequence>
<dbReference type="Proteomes" id="UP000006671">
    <property type="component" value="Unassembled WGS sequence"/>
</dbReference>
<dbReference type="SMART" id="SM00233">
    <property type="entry name" value="PH"/>
    <property type="match status" value="1"/>
</dbReference>
<name>D2VQT4_NAEGR</name>
<keyword evidence="4" id="KW-1185">Reference proteome</keyword>